<dbReference type="InterPro" id="IPR039424">
    <property type="entry name" value="SBP_5"/>
</dbReference>
<evidence type="ECO:0000256" key="1">
    <source>
        <dbReference type="ARBA" id="ARBA00005695"/>
    </source>
</evidence>
<dbReference type="GO" id="GO:0015833">
    <property type="term" value="P:peptide transport"/>
    <property type="evidence" value="ECO:0007669"/>
    <property type="project" value="TreeGrafter"/>
</dbReference>
<evidence type="ECO:0000313" key="7">
    <source>
        <dbReference type="Proteomes" id="UP001165243"/>
    </source>
</evidence>
<dbReference type="Gene3D" id="3.10.105.10">
    <property type="entry name" value="Dipeptide-binding Protein, Domain 3"/>
    <property type="match status" value="1"/>
</dbReference>
<dbReference type="Gene3D" id="3.40.190.10">
    <property type="entry name" value="Periplasmic binding protein-like II"/>
    <property type="match status" value="1"/>
</dbReference>
<name>A0AAV5PDD6_LACDE</name>
<feature type="signal peptide" evidence="4">
    <location>
        <begin position="1"/>
        <end position="19"/>
    </location>
</feature>
<dbReference type="AlphaFoldDB" id="A0AAV5PDD6"/>
<dbReference type="Proteomes" id="UP001165243">
    <property type="component" value="Unassembled WGS sequence"/>
</dbReference>
<dbReference type="EMBL" id="BSWK01000011">
    <property type="protein sequence ID" value="GMB86541.1"/>
    <property type="molecule type" value="Genomic_DNA"/>
</dbReference>
<comment type="caution">
    <text evidence="6">The sequence shown here is derived from an EMBL/GenBank/DDBJ whole genome shotgun (WGS) entry which is preliminary data.</text>
</comment>
<evidence type="ECO:0000256" key="2">
    <source>
        <dbReference type="ARBA" id="ARBA00022448"/>
    </source>
</evidence>
<dbReference type="PROSITE" id="PS51257">
    <property type="entry name" value="PROKAR_LIPOPROTEIN"/>
    <property type="match status" value="1"/>
</dbReference>
<dbReference type="SUPFAM" id="SSF53850">
    <property type="entry name" value="Periplasmic binding protein-like II"/>
    <property type="match status" value="1"/>
</dbReference>
<evidence type="ECO:0000256" key="4">
    <source>
        <dbReference type="SAM" id="SignalP"/>
    </source>
</evidence>
<feature type="chain" id="PRO_5043517839" evidence="4">
    <location>
        <begin position="20"/>
        <end position="593"/>
    </location>
</feature>
<evidence type="ECO:0000259" key="5">
    <source>
        <dbReference type="Pfam" id="PF00496"/>
    </source>
</evidence>
<dbReference type="GO" id="GO:0043190">
    <property type="term" value="C:ATP-binding cassette (ABC) transporter complex"/>
    <property type="evidence" value="ECO:0007669"/>
    <property type="project" value="InterPro"/>
</dbReference>
<dbReference type="GO" id="GO:0042597">
    <property type="term" value="C:periplasmic space"/>
    <property type="evidence" value="ECO:0007669"/>
    <property type="project" value="UniProtKB-ARBA"/>
</dbReference>
<dbReference type="InterPro" id="IPR030678">
    <property type="entry name" value="Peptide/Ni-bd"/>
</dbReference>
<dbReference type="PANTHER" id="PTHR30290">
    <property type="entry name" value="PERIPLASMIC BINDING COMPONENT OF ABC TRANSPORTER"/>
    <property type="match status" value="1"/>
</dbReference>
<dbReference type="PANTHER" id="PTHR30290:SF9">
    <property type="entry name" value="OLIGOPEPTIDE-BINDING PROTEIN APPA"/>
    <property type="match status" value="1"/>
</dbReference>
<accession>A0AAV5PDD6</accession>
<organism evidence="6 7">
    <name type="scientific">Lactobacillus delbrueckii subsp. bulgaricus</name>
    <dbReference type="NCBI Taxonomy" id="1585"/>
    <lineage>
        <taxon>Bacteria</taxon>
        <taxon>Bacillati</taxon>
        <taxon>Bacillota</taxon>
        <taxon>Bacilli</taxon>
        <taxon>Lactobacillales</taxon>
        <taxon>Lactobacillaceae</taxon>
        <taxon>Lactobacillus</taxon>
    </lineage>
</organism>
<evidence type="ECO:0000313" key="6">
    <source>
        <dbReference type="EMBL" id="GMB86541.1"/>
    </source>
</evidence>
<keyword evidence="2" id="KW-0813">Transport</keyword>
<keyword evidence="3 4" id="KW-0732">Signal</keyword>
<protein>
    <submittedName>
        <fullName evidence="6">Oligopeptide ABC transporter substrate-binding protein</fullName>
    </submittedName>
</protein>
<feature type="domain" description="Solute-binding protein family 5" evidence="5">
    <location>
        <begin position="106"/>
        <end position="506"/>
    </location>
</feature>
<dbReference type="GO" id="GO:1904680">
    <property type="term" value="F:peptide transmembrane transporter activity"/>
    <property type="evidence" value="ECO:0007669"/>
    <property type="project" value="TreeGrafter"/>
</dbReference>
<dbReference type="Pfam" id="PF00496">
    <property type="entry name" value="SBP_bac_5"/>
    <property type="match status" value="1"/>
</dbReference>
<dbReference type="PIRSF" id="PIRSF002741">
    <property type="entry name" value="MppA"/>
    <property type="match status" value="1"/>
</dbReference>
<reference evidence="6" key="1">
    <citation type="submission" date="2023-04" db="EMBL/GenBank/DDBJ databases">
        <title>Draft genome sequences of Lactobacillus delbrueckii subsp. bulgaricus ME-900 and ME-901 with improved acid tolerance.</title>
        <authorList>
            <person name="Ishida T."/>
            <person name="Yamamoto E."/>
            <person name="Koizumi A."/>
            <person name="Fujiwara S."/>
            <person name="Makino S."/>
            <person name="Kano H."/>
            <person name="Kimura K."/>
        </authorList>
    </citation>
    <scope>NUCLEOTIDE SEQUENCE</scope>
    <source>
        <strain evidence="6">ME-900</strain>
    </source>
</reference>
<proteinExistence type="inferred from homology"/>
<dbReference type="InterPro" id="IPR000914">
    <property type="entry name" value="SBP_5_dom"/>
</dbReference>
<sequence length="593" mass="67333">MMKRLTKITLCLLVALSLAACGQKPEKSKQNGNSGAEDAMQFPVATSFAKTKKGGSIKVALETDTPFTGIFSDELADSTTDATLVQFGSEFLFDTDNSYNITDSGAASFSLDRQAKQITINIKKGVKWSDGKQVVAKDVEYAYEVIANKATKSSHYTSSLQDVVGLKEYHDGKAKTISGIEMPDGENGRKVVIHFKEMHPGMLKSGNGYFWESALPYHYLKNVPFSKLRTCIEIRKKPLYFGPYKVQSIEAGQKVVWTRNEYYWRGTPSLSKITISIISPKSVSTAIKERTYDIIEVVNSQWQQIRTTKNYKFVATIPLSYNYLGFKLGKWDEKTNSVKMNKNSKMANKSLRQAIGYAMNVTQIQRKYTSGLTFRIKSLIPLQFGDYYDDKSKGYPYNPAKAKKLLDKAGYKLRPGEKYRRDPQGHKLVIHLAAMTGDASQSKIINNYIKKWKEIGLNVKLTTGHLLEFNTFYNLLFQDDSQVDMFIAGWTLNNEPSQNGIYGAGTQYNLERFATKINTRLLEAMDSDAAFNINYRIKVFKKWQRYMKEQAFVIPLTSSYKITAINKQLVNLSYEPAEMNNSHPLWYKIGYKK</sequence>
<comment type="similarity">
    <text evidence="1">Belongs to the bacterial solute-binding protein 5 family.</text>
</comment>
<gene>
    <name evidence="6" type="primary">oppA_11</name>
    <name evidence="6" type="ORF">ME0900_09140</name>
</gene>
<dbReference type="Gene3D" id="3.90.76.10">
    <property type="entry name" value="Dipeptide-binding Protein, Domain 1"/>
    <property type="match status" value="1"/>
</dbReference>
<dbReference type="CDD" id="cd08510">
    <property type="entry name" value="PBP2_Lactococcal_OppA_like"/>
    <property type="match status" value="1"/>
</dbReference>
<evidence type="ECO:0000256" key="3">
    <source>
        <dbReference type="ARBA" id="ARBA00022729"/>
    </source>
</evidence>